<feature type="transmembrane region" description="Helical" evidence="1">
    <location>
        <begin position="92"/>
        <end position="108"/>
    </location>
</feature>
<accession>A0A7J3T8W4</accession>
<organism evidence="3">
    <name type="scientific">Candidatus Aciduliprofundum boonei</name>
    <dbReference type="NCBI Taxonomy" id="379547"/>
    <lineage>
        <taxon>Archaea</taxon>
        <taxon>Methanobacteriati</taxon>
        <taxon>Thermoplasmatota</taxon>
        <taxon>DHVE2 group</taxon>
        <taxon>Candidatus Aciduliprofundum</taxon>
    </lineage>
</organism>
<dbReference type="InterPro" id="IPR020846">
    <property type="entry name" value="MFS_dom"/>
</dbReference>
<reference evidence="3" key="1">
    <citation type="journal article" date="2020" name="mSystems">
        <title>Genome- and Community-Level Interaction Insights into Carbon Utilization and Element Cycling Functions of Hydrothermarchaeota in Hydrothermal Sediment.</title>
        <authorList>
            <person name="Zhou Z."/>
            <person name="Liu Y."/>
            <person name="Xu W."/>
            <person name="Pan J."/>
            <person name="Luo Z.H."/>
            <person name="Li M."/>
        </authorList>
    </citation>
    <scope>NUCLEOTIDE SEQUENCE [LARGE SCALE GENOMIC DNA]</scope>
    <source>
        <strain evidence="3">HyVt-85</strain>
    </source>
</reference>
<feature type="transmembrane region" description="Helical" evidence="1">
    <location>
        <begin position="180"/>
        <end position="199"/>
    </location>
</feature>
<dbReference type="PROSITE" id="PS50850">
    <property type="entry name" value="MFS"/>
    <property type="match status" value="1"/>
</dbReference>
<dbReference type="Proteomes" id="UP000886130">
    <property type="component" value="Unassembled WGS sequence"/>
</dbReference>
<feature type="transmembrane region" description="Helical" evidence="1">
    <location>
        <begin position="150"/>
        <end position="174"/>
    </location>
</feature>
<dbReference type="InterPro" id="IPR052528">
    <property type="entry name" value="Sugar_transport-like"/>
</dbReference>
<keyword evidence="1" id="KW-0472">Membrane</keyword>
<evidence type="ECO:0000256" key="1">
    <source>
        <dbReference type="SAM" id="Phobius"/>
    </source>
</evidence>
<keyword evidence="1" id="KW-1133">Transmembrane helix</keyword>
<name>A0A7J3T8W4_9ARCH</name>
<evidence type="ECO:0000259" key="2">
    <source>
        <dbReference type="PROSITE" id="PS50850"/>
    </source>
</evidence>
<dbReference type="SUPFAM" id="SSF103473">
    <property type="entry name" value="MFS general substrate transporter"/>
    <property type="match status" value="1"/>
</dbReference>
<proteinExistence type="predicted"/>
<keyword evidence="1" id="KW-0812">Transmembrane</keyword>
<feature type="domain" description="Major facilitator superfamily (MFS) profile" evidence="2">
    <location>
        <begin position="27"/>
        <end position="212"/>
    </location>
</feature>
<dbReference type="PANTHER" id="PTHR23526">
    <property type="entry name" value="INTEGRAL MEMBRANE TRANSPORT PROTEIN-RELATED"/>
    <property type="match status" value="1"/>
</dbReference>
<feature type="transmembrane region" description="Helical" evidence="1">
    <location>
        <begin position="61"/>
        <end position="80"/>
    </location>
</feature>
<dbReference type="PANTHER" id="PTHR23526:SF2">
    <property type="entry name" value="MAJOR FACILITATOR SUPERFAMILY (MFS) PROFILE DOMAIN-CONTAINING PROTEIN"/>
    <property type="match status" value="1"/>
</dbReference>
<dbReference type="InterPro" id="IPR011701">
    <property type="entry name" value="MFS"/>
</dbReference>
<dbReference type="Pfam" id="PF07690">
    <property type="entry name" value="MFS_1"/>
    <property type="match status" value="1"/>
</dbReference>
<dbReference type="InterPro" id="IPR036259">
    <property type="entry name" value="MFS_trans_sf"/>
</dbReference>
<comment type="caution">
    <text evidence="3">The sequence shown here is derived from an EMBL/GenBank/DDBJ whole genome shotgun (WGS) entry which is preliminary data.</text>
</comment>
<evidence type="ECO:0000313" key="3">
    <source>
        <dbReference type="EMBL" id="HHE75592.1"/>
    </source>
</evidence>
<feature type="transmembrane region" description="Helical" evidence="1">
    <location>
        <begin position="28"/>
        <end position="49"/>
    </location>
</feature>
<gene>
    <name evidence="3" type="ORF">ENL31_00505</name>
</gene>
<dbReference type="AlphaFoldDB" id="A0A7J3T8W4"/>
<feature type="transmembrane region" description="Helical" evidence="1">
    <location>
        <begin position="114"/>
        <end position="138"/>
    </location>
</feature>
<dbReference type="Gene3D" id="1.20.1250.20">
    <property type="entry name" value="MFS general substrate transporter like domains"/>
    <property type="match status" value="1"/>
</dbReference>
<protein>
    <submittedName>
        <fullName evidence="3">MFS transporter</fullName>
    </submittedName>
</protein>
<dbReference type="EMBL" id="DRTM01000037">
    <property type="protein sequence ID" value="HHE75592.1"/>
    <property type="molecule type" value="Genomic_DNA"/>
</dbReference>
<sequence length="212" mass="23509">MIFRIDRPGPLIIRWKNAIGFIQRNRNITIMTISVLFIMIASGMVYSFLSLLINNRFGEAWVGWYFGLDSGVSIIFVYLLGYAADKMGSKPIIAIGILGYALTFYLYYAATTIYLLLFAALVSGFKWAAYFNSINTYIAKMSFRHERATALGIMNSAMALGWVFGPLIGAYLISLLSLPLTILLAIIPAAVSLVLIVPVENDLNYINGLPKP</sequence>
<dbReference type="GO" id="GO:0022857">
    <property type="term" value="F:transmembrane transporter activity"/>
    <property type="evidence" value="ECO:0007669"/>
    <property type="project" value="InterPro"/>
</dbReference>